<dbReference type="InterPro" id="IPR015421">
    <property type="entry name" value="PyrdxlP-dep_Trfase_major"/>
</dbReference>
<keyword evidence="5" id="KW-0804">Transcription</keyword>
<dbReference type="EMBL" id="MN079113">
    <property type="protein sequence ID" value="QEA05849.1"/>
    <property type="molecule type" value="Genomic_DNA"/>
</dbReference>
<evidence type="ECO:0000256" key="5">
    <source>
        <dbReference type="ARBA" id="ARBA00023163"/>
    </source>
</evidence>
<organism evidence="7">
    <name type="scientific">uncultured organism</name>
    <dbReference type="NCBI Taxonomy" id="155900"/>
    <lineage>
        <taxon>unclassified sequences</taxon>
        <taxon>environmental samples</taxon>
    </lineage>
</organism>
<evidence type="ECO:0000256" key="1">
    <source>
        <dbReference type="ARBA" id="ARBA00005384"/>
    </source>
</evidence>
<keyword evidence="4" id="KW-0238">DNA-binding</keyword>
<dbReference type="CDD" id="cd07377">
    <property type="entry name" value="WHTH_GntR"/>
    <property type="match status" value="1"/>
</dbReference>
<dbReference type="SUPFAM" id="SSF53383">
    <property type="entry name" value="PLP-dependent transferases"/>
    <property type="match status" value="1"/>
</dbReference>
<protein>
    <submittedName>
        <fullName evidence="7">Histidinol-phosphate aminotransferase</fullName>
        <ecNumber evidence="7">2.6.1.9</ecNumber>
    </submittedName>
</protein>
<dbReference type="Pfam" id="PF00392">
    <property type="entry name" value="GntR"/>
    <property type="match status" value="1"/>
</dbReference>
<keyword evidence="7" id="KW-0808">Transferase</keyword>
<name>A0A5B8R9J6_9ZZZZ</name>
<dbReference type="InterPro" id="IPR015424">
    <property type="entry name" value="PyrdxlP-dep_Trfase"/>
</dbReference>
<keyword evidence="3" id="KW-0805">Transcription regulation</keyword>
<dbReference type="AlphaFoldDB" id="A0A5B8R9J6"/>
<dbReference type="CDD" id="cd00609">
    <property type="entry name" value="AAT_like"/>
    <property type="match status" value="1"/>
</dbReference>
<dbReference type="PROSITE" id="PS50949">
    <property type="entry name" value="HTH_GNTR"/>
    <property type="match status" value="1"/>
</dbReference>
<dbReference type="EC" id="2.6.1.9" evidence="7"/>
<dbReference type="Gene3D" id="3.40.640.10">
    <property type="entry name" value="Type I PLP-dependent aspartate aminotransferase-like (Major domain)"/>
    <property type="match status" value="1"/>
</dbReference>
<dbReference type="SMART" id="SM00345">
    <property type="entry name" value="HTH_GNTR"/>
    <property type="match status" value="1"/>
</dbReference>
<feature type="domain" description="HTH gntR-type" evidence="6">
    <location>
        <begin position="3"/>
        <end position="71"/>
    </location>
</feature>
<dbReference type="InterPro" id="IPR036390">
    <property type="entry name" value="WH_DNA-bd_sf"/>
</dbReference>
<comment type="similarity">
    <text evidence="1">In the C-terminal section; belongs to the class-I pyridoxal-phosphate-dependent aminotransferase family.</text>
</comment>
<dbReference type="PANTHER" id="PTHR46577">
    <property type="entry name" value="HTH-TYPE TRANSCRIPTIONAL REGULATORY PROTEIN GABR"/>
    <property type="match status" value="1"/>
</dbReference>
<dbReference type="PANTHER" id="PTHR46577:SF2">
    <property type="entry name" value="TRANSCRIPTIONAL REGULATORY PROTEIN"/>
    <property type="match status" value="1"/>
</dbReference>
<evidence type="ECO:0000313" key="7">
    <source>
        <dbReference type="EMBL" id="QEA05849.1"/>
    </source>
</evidence>
<evidence type="ECO:0000259" key="6">
    <source>
        <dbReference type="PROSITE" id="PS50949"/>
    </source>
</evidence>
<gene>
    <name evidence="7" type="primary">hisC_2</name>
    <name evidence="7" type="ORF">KBTEX_02177</name>
</gene>
<dbReference type="InterPro" id="IPR051446">
    <property type="entry name" value="HTH_trans_reg/aminotransferase"/>
</dbReference>
<dbReference type="GO" id="GO:0030170">
    <property type="term" value="F:pyridoxal phosphate binding"/>
    <property type="evidence" value="ECO:0007669"/>
    <property type="project" value="InterPro"/>
</dbReference>
<dbReference type="InterPro" id="IPR015422">
    <property type="entry name" value="PyrdxlP-dep_Trfase_small"/>
</dbReference>
<accession>A0A5B8R9J6</accession>
<dbReference type="GO" id="GO:0004400">
    <property type="term" value="F:histidinol-phosphate transaminase activity"/>
    <property type="evidence" value="ECO:0007669"/>
    <property type="project" value="UniProtKB-EC"/>
</dbReference>
<dbReference type="GO" id="GO:0003677">
    <property type="term" value="F:DNA binding"/>
    <property type="evidence" value="ECO:0007669"/>
    <property type="project" value="UniProtKB-KW"/>
</dbReference>
<evidence type="ECO:0000256" key="2">
    <source>
        <dbReference type="ARBA" id="ARBA00022898"/>
    </source>
</evidence>
<evidence type="ECO:0000256" key="3">
    <source>
        <dbReference type="ARBA" id="ARBA00023015"/>
    </source>
</evidence>
<dbReference type="Gene3D" id="3.90.1150.10">
    <property type="entry name" value="Aspartate Aminotransferase, domain 1"/>
    <property type="match status" value="1"/>
</dbReference>
<keyword evidence="2" id="KW-0663">Pyridoxal phosphate</keyword>
<dbReference type="Pfam" id="PF00155">
    <property type="entry name" value="Aminotran_1_2"/>
    <property type="match status" value="1"/>
</dbReference>
<sequence>MTEVLYRQLADEVARRIDEGVYRPGERLPSIRGLAGQRGVSIATVQAAYELLESRRLVESRPQSGFYVRHPVAAATGEPPMGDGPVLPTTVSVRNEATAALQRCEADGVLNLGAALPAPEFLPRRQLQRILSRLARHHIDEIVMARFAPGLDALRQEVVKRLADAGCHVSPREVVITNGCQEALNLCLRTVARPGDTIAIEGPAYVGLLQAIESLGMKALEIPTDPRDGVSLEALALALEQWDVRACAFVTTNSNPVGASMPDEAKQRLVAMLAERGIPLVEDDEFGDLNYNRTRPRAAKAFDEHGLVLYCSSASKSIGSGLRVGWCAPGRFENDVEFLKSFSSVSSPPICQMAVAEFMASGGYERHIRRLQSAYAEQVQRFIAAISRAFPRGTTVTRPRGGYVLWVGLPGGVDAAVFHERALAEGIGVMPGHLFSAAGGFRQFIRLNAAVPWDEAVETAIAALGRLAVETAGTLRS</sequence>
<dbReference type="GO" id="GO:0003700">
    <property type="term" value="F:DNA-binding transcription factor activity"/>
    <property type="evidence" value="ECO:0007669"/>
    <property type="project" value="InterPro"/>
</dbReference>
<dbReference type="InterPro" id="IPR000524">
    <property type="entry name" value="Tscrpt_reg_HTH_GntR"/>
</dbReference>
<proteinExistence type="inferred from homology"/>
<dbReference type="Gene3D" id="1.10.10.10">
    <property type="entry name" value="Winged helix-like DNA-binding domain superfamily/Winged helix DNA-binding domain"/>
    <property type="match status" value="1"/>
</dbReference>
<evidence type="ECO:0000256" key="4">
    <source>
        <dbReference type="ARBA" id="ARBA00023125"/>
    </source>
</evidence>
<dbReference type="InterPro" id="IPR036388">
    <property type="entry name" value="WH-like_DNA-bd_sf"/>
</dbReference>
<keyword evidence="7" id="KW-0032">Aminotransferase</keyword>
<reference evidence="7" key="1">
    <citation type="submission" date="2019-06" db="EMBL/GenBank/DDBJ databases">
        <authorList>
            <person name="Murdoch R.W."/>
            <person name="Fathepure B."/>
        </authorList>
    </citation>
    <scope>NUCLEOTIDE SEQUENCE</scope>
</reference>
<dbReference type="SUPFAM" id="SSF46785">
    <property type="entry name" value="Winged helix' DNA-binding domain"/>
    <property type="match status" value="1"/>
</dbReference>
<dbReference type="InterPro" id="IPR004839">
    <property type="entry name" value="Aminotransferase_I/II_large"/>
</dbReference>